<feature type="transmembrane region" description="Helical" evidence="1">
    <location>
        <begin position="90"/>
        <end position="108"/>
    </location>
</feature>
<feature type="transmembrane region" description="Helical" evidence="1">
    <location>
        <begin position="20"/>
        <end position="43"/>
    </location>
</feature>
<protein>
    <recommendedName>
        <fullName evidence="4">Transmembrane protein</fullName>
    </recommendedName>
</protein>
<dbReference type="KEGG" id="tsph:KIH39_14800"/>
<sequence length="165" mass="18521">MIPEEDPLLEFVDEPTYQRPWILLGPLGFTVFIFFLLTLMFLVGSITNKDKNETVGLLAATGIMALLFGISLFVWLRLYRGPKSGSTPTLPIWFTRGFGLVMASAMIGTYRHGNMSLSHFVQCFIAFLGIALTGDVVYLFHHYYEGAELQEEGEVDLNSDLEKSN</sequence>
<organism evidence="2 3">
    <name type="scientific">Telmatocola sphagniphila</name>
    <dbReference type="NCBI Taxonomy" id="1123043"/>
    <lineage>
        <taxon>Bacteria</taxon>
        <taxon>Pseudomonadati</taxon>
        <taxon>Planctomycetota</taxon>
        <taxon>Planctomycetia</taxon>
        <taxon>Gemmatales</taxon>
        <taxon>Gemmataceae</taxon>
    </lineage>
</organism>
<keyword evidence="3" id="KW-1185">Reference proteome</keyword>
<keyword evidence="1" id="KW-1133">Transmembrane helix</keyword>
<gene>
    <name evidence="2" type="ORF">KIH39_14800</name>
</gene>
<feature type="transmembrane region" description="Helical" evidence="1">
    <location>
        <begin position="55"/>
        <end position="78"/>
    </location>
</feature>
<dbReference type="EMBL" id="CP074694">
    <property type="protein sequence ID" value="QVL30124.1"/>
    <property type="molecule type" value="Genomic_DNA"/>
</dbReference>
<feature type="transmembrane region" description="Helical" evidence="1">
    <location>
        <begin position="120"/>
        <end position="140"/>
    </location>
</feature>
<evidence type="ECO:0000256" key="1">
    <source>
        <dbReference type="SAM" id="Phobius"/>
    </source>
</evidence>
<dbReference type="Proteomes" id="UP000676194">
    <property type="component" value="Chromosome"/>
</dbReference>
<keyword evidence="1" id="KW-0472">Membrane</keyword>
<evidence type="ECO:0000313" key="3">
    <source>
        <dbReference type="Proteomes" id="UP000676194"/>
    </source>
</evidence>
<dbReference type="RefSeq" id="WP_213494008.1">
    <property type="nucleotide sequence ID" value="NZ_CP074694.1"/>
</dbReference>
<proteinExistence type="predicted"/>
<name>A0A8E6ES39_9BACT</name>
<keyword evidence="1" id="KW-0812">Transmembrane</keyword>
<accession>A0A8E6ES39</accession>
<evidence type="ECO:0000313" key="2">
    <source>
        <dbReference type="EMBL" id="QVL30124.1"/>
    </source>
</evidence>
<evidence type="ECO:0008006" key="4">
    <source>
        <dbReference type="Google" id="ProtNLM"/>
    </source>
</evidence>
<dbReference type="AlphaFoldDB" id="A0A8E6ES39"/>
<reference evidence="2" key="1">
    <citation type="submission" date="2021-05" db="EMBL/GenBank/DDBJ databases">
        <title>Complete genome sequence of the cellulolytic planctomycete Telmatocola sphagniphila SP2T and characterization of the first cellulase from planctomycetes.</title>
        <authorList>
            <person name="Rakitin A.L."/>
            <person name="Beletsky A.V."/>
            <person name="Naumoff D.G."/>
            <person name="Kulichevskaya I.S."/>
            <person name="Mardanov A.V."/>
            <person name="Ravin N.V."/>
            <person name="Dedysh S.N."/>
        </authorList>
    </citation>
    <scope>NUCLEOTIDE SEQUENCE</scope>
    <source>
        <strain evidence="2">SP2T</strain>
    </source>
</reference>